<organism evidence="1">
    <name type="scientific">Sporolactobacillus sp. Y61</name>
    <dbReference type="NCBI Taxonomy" id="3160863"/>
    <lineage>
        <taxon>Bacteria</taxon>
        <taxon>Bacillati</taxon>
        <taxon>Bacillota</taxon>
        <taxon>Bacilli</taxon>
        <taxon>Bacillales</taxon>
        <taxon>Sporolactobacillaceae</taxon>
        <taxon>Sporolactobacillus</taxon>
    </lineage>
</organism>
<evidence type="ECO:0000313" key="1">
    <source>
        <dbReference type="EMBL" id="XCJ17862.1"/>
    </source>
</evidence>
<proteinExistence type="predicted"/>
<gene>
    <name evidence="1" type="ORF">ABNN70_05145</name>
</gene>
<accession>A0AAU8IHN5</accession>
<dbReference type="RefSeq" id="WP_353948949.1">
    <property type="nucleotide sequence ID" value="NZ_CP159510.1"/>
</dbReference>
<dbReference type="AlphaFoldDB" id="A0AAU8IHN5"/>
<sequence length="330" mass="37825">MFKDDWCKNRKNKGLGQIVSVLNQKGDIMCTLLIYVDQKTHNFIAAKTVDTSPTQLSFQRLITLRRSRLIAFQMGWQQGINSGMNEHGLVIMSSYMGWVKSSDLKGQPDYNHDTRGLANLETLDRYRSTNDAMIGLYNFFKSNPSSVGGIHFLLDKDGVAGILEHNEGQIKWKIYNAHDWDNVLSLVRANNPEFIHDYETDLDHVQIKDRTDRIKQTISQISHFPHENLMNGLKILLSDRTANEDGNELSPYNCVKRVSEYEKMVSRESVFLVGLASPSRKTAGFHFSLVSVIFFIENEPEPIISVRIELTKNQILKERFRDGSTTDYSR</sequence>
<dbReference type="Gene3D" id="3.60.60.10">
    <property type="entry name" value="Penicillin V Acylase, Chain A"/>
    <property type="match status" value="1"/>
</dbReference>
<name>A0AAU8IHN5_9BACL</name>
<reference evidence="1" key="1">
    <citation type="submission" date="2024-06" db="EMBL/GenBank/DDBJ databases">
        <authorList>
            <person name="Fan A."/>
            <person name="Zhang F.Y."/>
            <person name="Zhang L."/>
        </authorList>
    </citation>
    <scope>NUCLEOTIDE SEQUENCE</scope>
    <source>
        <strain evidence="1">Y61</strain>
    </source>
</reference>
<dbReference type="EMBL" id="CP159510">
    <property type="protein sequence ID" value="XCJ17862.1"/>
    <property type="molecule type" value="Genomic_DNA"/>
</dbReference>
<protein>
    <submittedName>
        <fullName evidence="1">Uncharacterized protein</fullName>
    </submittedName>
</protein>